<feature type="chain" id="PRO_5047447814" evidence="1">
    <location>
        <begin position="24"/>
        <end position="290"/>
    </location>
</feature>
<gene>
    <name evidence="2" type="ORF">J2Z37_001495</name>
</gene>
<evidence type="ECO:0000256" key="1">
    <source>
        <dbReference type="SAM" id="SignalP"/>
    </source>
</evidence>
<dbReference type="RefSeq" id="WP_209809591.1">
    <property type="nucleotide sequence ID" value="NZ_JAGGKT010000003.1"/>
</dbReference>
<sequence length="290" mass="33476">MRRYRLLGIAMMITILGVGTAGAQPSAPEKKVTSITPIDLSIDRELVKEKAVLIDGEIYVPVNPLFNQNKLAYYLDGTQNSLYLFFGGETNLNWYENMPDSMKLMSREEVASKLMDGIAYEANRYHSGMMKQDIVNIYSLLKGLLETNERMENAIYMKLNLNQEPNITMLKQNYYYRSEPIRILSSRMYALSRELGDQLGSRERRMMKEVVERIDDALGDKDDALEAMEDWIRSSDEDDLDDVRDNEMDAKENLYEAIELLTGEDLTKPGKVDENSLKHRVDKWIKKQSK</sequence>
<comment type="caution">
    <text evidence="2">The sequence shown here is derived from an EMBL/GenBank/DDBJ whole genome shotgun (WGS) entry which is preliminary data.</text>
</comment>
<accession>A0ABS4GMM0</accession>
<evidence type="ECO:0000313" key="2">
    <source>
        <dbReference type="EMBL" id="MBP1931494.1"/>
    </source>
</evidence>
<dbReference type="EMBL" id="JAGGKT010000003">
    <property type="protein sequence ID" value="MBP1931494.1"/>
    <property type="molecule type" value="Genomic_DNA"/>
</dbReference>
<proteinExistence type="predicted"/>
<evidence type="ECO:0000313" key="3">
    <source>
        <dbReference type="Proteomes" id="UP001519343"/>
    </source>
</evidence>
<keyword evidence="3" id="KW-1185">Reference proteome</keyword>
<organism evidence="2 3">
    <name type="scientific">Ammoniphilus resinae</name>
    <dbReference type="NCBI Taxonomy" id="861532"/>
    <lineage>
        <taxon>Bacteria</taxon>
        <taxon>Bacillati</taxon>
        <taxon>Bacillota</taxon>
        <taxon>Bacilli</taxon>
        <taxon>Bacillales</taxon>
        <taxon>Paenibacillaceae</taxon>
        <taxon>Aneurinibacillus group</taxon>
        <taxon>Ammoniphilus</taxon>
    </lineage>
</organism>
<protein>
    <submittedName>
        <fullName evidence="2">Uncharacterized protein</fullName>
    </submittedName>
</protein>
<name>A0ABS4GMM0_9BACL</name>
<feature type="signal peptide" evidence="1">
    <location>
        <begin position="1"/>
        <end position="23"/>
    </location>
</feature>
<keyword evidence="1" id="KW-0732">Signal</keyword>
<dbReference type="Proteomes" id="UP001519343">
    <property type="component" value="Unassembled WGS sequence"/>
</dbReference>
<reference evidence="2 3" key="1">
    <citation type="submission" date="2021-03" db="EMBL/GenBank/DDBJ databases">
        <title>Genomic Encyclopedia of Type Strains, Phase IV (KMG-IV): sequencing the most valuable type-strain genomes for metagenomic binning, comparative biology and taxonomic classification.</title>
        <authorList>
            <person name="Goeker M."/>
        </authorList>
    </citation>
    <scope>NUCLEOTIDE SEQUENCE [LARGE SCALE GENOMIC DNA]</scope>
    <source>
        <strain evidence="2 3">DSM 24738</strain>
    </source>
</reference>